<feature type="compositionally biased region" description="Polar residues" evidence="7">
    <location>
        <begin position="23"/>
        <end position="34"/>
    </location>
</feature>
<keyword evidence="2 6" id="KW-0963">Cytoplasm</keyword>
<accession>A0A0L0H738</accession>
<sequence length="172" mass="17845">MSTSSTAAKKSPTTTPVKKASSFQSLKTPSSSDLNADKSAALGTPSPKGSMSNLKGVSSKVGSLENINHTPKGGQKKIFNEKKTYNVTSKIGSLENINHVPAGGNVKITSTKLDFGSKVSPRVGSLDNVNHVPAGGKVKIHSEKLAFKEKAAPKIGSLPKSNSRKSLNGSDS</sequence>
<dbReference type="EMBL" id="KQ257465">
    <property type="protein sequence ID" value="KNC97052.1"/>
    <property type="molecule type" value="Genomic_DNA"/>
</dbReference>
<evidence type="ECO:0000256" key="7">
    <source>
        <dbReference type="SAM" id="MobiDB-lite"/>
    </source>
</evidence>
<dbReference type="STRING" id="645134.A0A0L0H738"/>
<name>A0A0L0H738_SPIPD</name>
<dbReference type="eggNOG" id="KOG2418">
    <property type="taxonomic scope" value="Eukaryota"/>
</dbReference>
<dbReference type="GO" id="GO:0005874">
    <property type="term" value="C:microtubule"/>
    <property type="evidence" value="ECO:0007669"/>
    <property type="project" value="UniProtKB-KW"/>
</dbReference>
<dbReference type="VEuPathDB" id="FungiDB:SPPG_07449"/>
<dbReference type="GO" id="GO:0008017">
    <property type="term" value="F:microtubule binding"/>
    <property type="evidence" value="ECO:0007669"/>
    <property type="project" value="InterPro"/>
</dbReference>
<proteinExistence type="predicted"/>
<dbReference type="AlphaFoldDB" id="A0A0L0H738"/>
<dbReference type="OMA" id="ANYSHIQ"/>
<evidence type="ECO:0000313" key="9">
    <source>
        <dbReference type="Proteomes" id="UP000053201"/>
    </source>
</evidence>
<evidence type="ECO:0000256" key="3">
    <source>
        <dbReference type="ARBA" id="ARBA00022553"/>
    </source>
</evidence>
<dbReference type="GO" id="GO:0000226">
    <property type="term" value="P:microtubule cytoskeleton organization"/>
    <property type="evidence" value="ECO:0007669"/>
    <property type="project" value="TreeGrafter"/>
</dbReference>
<dbReference type="RefSeq" id="XP_016605092.1">
    <property type="nucleotide sequence ID" value="XM_016755614.1"/>
</dbReference>
<dbReference type="PANTHER" id="PTHR11501">
    <property type="entry name" value="MICROTUBULE-ASSOCIATED PROTEIN"/>
    <property type="match status" value="1"/>
</dbReference>
<dbReference type="GeneID" id="27690663"/>
<feature type="region of interest" description="Disordered" evidence="7">
    <location>
        <begin position="151"/>
        <end position="172"/>
    </location>
</feature>
<evidence type="ECO:0000256" key="1">
    <source>
        <dbReference type="ARBA" id="ARBA00004245"/>
    </source>
</evidence>
<comment type="subcellular location">
    <subcellularLocation>
        <location evidence="1 6">Cytoplasm</location>
        <location evidence="1 6">Cytoskeleton</location>
    </subcellularLocation>
</comment>
<dbReference type="Proteomes" id="UP000053201">
    <property type="component" value="Unassembled WGS sequence"/>
</dbReference>
<evidence type="ECO:0000256" key="5">
    <source>
        <dbReference type="ARBA" id="ARBA00023212"/>
    </source>
</evidence>
<keyword evidence="5 6" id="KW-0206">Cytoskeleton</keyword>
<dbReference type="PROSITE" id="PS00229">
    <property type="entry name" value="TAU_MAP_1"/>
    <property type="match status" value="1"/>
</dbReference>
<dbReference type="PROSITE" id="PS51491">
    <property type="entry name" value="TAU_MAP_2"/>
    <property type="match status" value="3"/>
</dbReference>
<reference evidence="8 9" key="1">
    <citation type="submission" date="2009-08" db="EMBL/GenBank/DDBJ databases">
        <title>The Genome Sequence of Spizellomyces punctatus strain DAOM BR117.</title>
        <authorList>
            <consortium name="The Broad Institute Genome Sequencing Platform"/>
            <person name="Russ C."/>
            <person name="Cuomo C."/>
            <person name="Shea T."/>
            <person name="Young S.K."/>
            <person name="Zeng Q."/>
            <person name="Koehrsen M."/>
            <person name="Haas B."/>
            <person name="Borodovsky M."/>
            <person name="Guigo R."/>
            <person name="Alvarado L."/>
            <person name="Berlin A."/>
            <person name="Bochicchio J."/>
            <person name="Borenstein D."/>
            <person name="Chapman S."/>
            <person name="Chen Z."/>
            <person name="Engels R."/>
            <person name="Freedman E."/>
            <person name="Gellesch M."/>
            <person name="Goldberg J."/>
            <person name="Griggs A."/>
            <person name="Gujja S."/>
            <person name="Heiman D."/>
            <person name="Hepburn T."/>
            <person name="Howarth C."/>
            <person name="Jen D."/>
            <person name="Larson L."/>
            <person name="Lewis B."/>
            <person name="Mehta T."/>
            <person name="Park D."/>
            <person name="Pearson M."/>
            <person name="Roberts A."/>
            <person name="Saif S."/>
            <person name="Shenoy N."/>
            <person name="Sisk P."/>
            <person name="Stolte C."/>
            <person name="Sykes S."/>
            <person name="Thomson T."/>
            <person name="Walk T."/>
            <person name="White J."/>
            <person name="Yandava C."/>
            <person name="Burger G."/>
            <person name="Gray M.W."/>
            <person name="Holland P.W.H."/>
            <person name="King N."/>
            <person name="Lang F.B.F."/>
            <person name="Roger A.J."/>
            <person name="Ruiz-Trillo I."/>
            <person name="Lander E."/>
            <person name="Nusbaum C."/>
        </authorList>
    </citation>
    <scope>NUCLEOTIDE SEQUENCE [LARGE SCALE GENOMIC DNA]</scope>
    <source>
        <strain evidence="8 9">DAOM BR117</strain>
    </source>
</reference>
<dbReference type="OrthoDB" id="206213at2759"/>
<dbReference type="InterPro" id="IPR027324">
    <property type="entry name" value="MAP2/MAP4/Tau"/>
</dbReference>
<feature type="compositionally biased region" description="Polar residues" evidence="7">
    <location>
        <begin position="159"/>
        <end position="172"/>
    </location>
</feature>
<dbReference type="PANTHER" id="PTHR11501:SF18">
    <property type="entry name" value="MICROTUBULE-ASSOCIATED PROTEIN"/>
    <property type="match status" value="1"/>
</dbReference>
<keyword evidence="6" id="KW-0493">Microtubule</keyword>
<evidence type="ECO:0000313" key="8">
    <source>
        <dbReference type="EMBL" id="KNC97052.1"/>
    </source>
</evidence>
<evidence type="ECO:0000256" key="4">
    <source>
        <dbReference type="ARBA" id="ARBA00022737"/>
    </source>
</evidence>
<feature type="region of interest" description="Disordered" evidence="7">
    <location>
        <begin position="1"/>
        <end position="75"/>
    </location>
</feature>
<dbReference type="InParanoid" id="A0A0L0H738"/>
<keyword evidence="9" id="KW-1185">Reference proteome</keyword>
<keyword evidence="3" id="KW-0597">Phosphoprotein</keyword>
<feature type="compositionally biased region" description="Low complexity" evidence="7">
    <location>
        <begin position="1"/>
        <end position="22"/>
    </location>
</feature>
<evidence type="ECO:0000256" key="6">
    <source>
        <dbReference type="RuleBase" id="RU000686"/>
    </source>
</evidence>
<dbReference type="Pfam" id="PF00418">
    <property type="entry name" value="Tubulin-binding"/>
    <property type="match status" value="3"/>
</dbReference>
<protein>
    <recommendedName>
        <fullName evidence="6">Microtubule-associated protein</fullName>
    </recommendedName>
</protein>
<keyword evidence="4" id="KW-0677">Repeat</keyword>
<organism evidence="8 9">
    <name type="scientific">Spizellomyces punctatus (strain DAOM BR117)</name>
    <dbReference type="NCBI Taxonomy" id="645134"/>
    <lineage>
        <taxon>Eukaryota</taxon>
        <taxon>Fungi</taxon>
        <taxon>Fungi incertae sedis</taxon>
        <taxon>Chytridiomycota</taxon>
        <taxon>Chytridiomycota incertae sedis</taxon>
        <taxon>Chytridiomycetes</taxon>
        <taxon>Spizellomycetales</taxon>
        <taxon>Spizellomycetaceae</taxon>
        <taxon>Spizellomyces</taxon>
    </lineage>
</organism>
<gene>
    <name evidence="8" type="ORF">SPPG_07449</name>
</gene>
<feature type="compositionally biased region" description="Polar residues" evidence="7">
    <location>
        <begin position="47"/>
        <end position="56"/>
    </location>
</feature>
<dbReference type="InterPro" id="IPR001084">
    <property type="entry name" value="MAP_tubulin-bd_rpt"/>
</dbReference>
<evidence type="ECO:0000256" key="2">
    <source>
        <dbReference type="ARBA" id="ARBA00022490"/>
    </source>
</evidence>